<dbReference type="PANTHER" id="PTHR11786:SF0">
    <property type="entry name" value="ARYLAMINE N-ACETYLTRANSFERASE 4-RELATED"/>
    <property type="match status" value="1"/>
</dbReference>
<dbReference type="Proteomes" id="UP000542210">
    <property type="component" value="Unassembled WGS sequence"/>
</dbReference>
<sequence length="297" mass="31780">MTDSLDATMTPMAPLAPRYLRRLGLDDLTGPPSPESLARLHRAHVERVPYETFHIWLRHPTTVDAVESAGRVLRGRGGYCYHLNGALALLLEALGYQVTRHMAGVQGSADDPAGARGNHLALTVSGLPTAANPGGGWLVDVGLGDGPHEPVPLVEGVHRQGGFAYGLRPSAAEPGGWRLEHDPSGSFLGMDLRPGAVPMPAFTAKHEELSTSPASSFMKALCVQRRDAAGADTLRGLVLTRIGSGATRMTLPTSRDYFEALADVFGLTLEDVDPREKDALWERLSEAHESWLAATVS</sequence>
<comment type="caution">
    <text evidence="2">The sequence shown here is derived from an EMBL/GenBank/DDBJ whole genome shotgun (WGS) entry which is preliminary data.</text>
</comment>
<dbReference type="PANTHER" id="PTHR11786">
    <property type="entry name" value="N-HYDROXYARYLAMINE O-ACETYLTRANSFERASE"/>
    <property type="match status" value="1"/>
</dbReference>
<dbReference type="AlphaFoldDB" id="A0A7W7DFE5"/>
<dbReference type="SUPFAM" id="SSF54001">
    <property type="entry name" value="Cysteine proteinases"/>
    <property type="match status" value="1"/>
</dbReference>
<organism evidence="2 3">
    <name type="scientific">Sphaerisporangium siamense</name>
    <dbReference type="NCBI Taxonomy" id="795645"/>
    <lineage>
        <taxon>Bacteria</taxon>
        <taxon>Bacillati</taxon>
        <taxon>Actinomycetota</taxon>
        <taxon>Actinomycetes</taxon>
        <taxon>Streptosporangiales</taxon>
        <taxon>Streptosporangiaceae</taxon>
        <taxon>Sphaerisporangium</taxon>
    </lineage>
</organism>
<dbReference type="InterPro" id="IPR038765">
    <property type="entry name" value="Papain-like_cys_pep_sf"/>
</dbReference>
<gene>
    <name evidence="2" type="ORF">BJ982_007311</name>
</gene>
<evidence type="ECO:0000313" key="2">
    <source>
        <dbReference type="EMBL" id="MBB4705767.1"/>
    </source>
</evidence>
<dbReference type="Gene3D" id="3.30.2140.10">
    <property type="entry name" value="Arylamine N-acetyltransferase"/>
    <property type="match status" value="1"/>
</dbReference>
<dbReference type="InterPro" id="IPR001447">
    <property type="entry name" value="Arylamine_N-AcTrfase"/>
</dbReference>
<keyword evidence="3" id="KW-1185">Reference proteome</keyword>
<evidence type="ECO:0000313" key="3">
    <source>
        <dbReference type="Proteomes" id="UP000542210"/>
    </source>
</evidence>
<keyword evidence="2" id="KW-0808">Transferase</keyword>
<dbReference type="GO" id="GO:0016407">
    <property type="term" value="F:acetyltransferase activity"/>
    <property type="evidence" value="ECO:0007669"/>
    <property type="project" value="InterPro"/>
</dbReference>
<dbReference type="EMBL" id="JACHND010000001">
    <property type="protein sequence ID" value="MBB4705767.1"/>
    <property type="molecule type" value="Genomic_DNA"/>
</dbReference>
<dbReference type="Gene3D" id="2.40.128.150">
    <property type="entry name" value="Cysteine proteinases"/>
    <property type="match status" value="1"/>
</dbReference>
<name>A0A7W7DFE5_9ACTN</name>
<dbReference type="RefSeq" id="WP_239122708.1">
    <property type="nucleotide sequence ID" value="NZ_BOOV01000003.1"/>
</dbReference>
<accession>A0A7W7DFE5</accession>
<dbReference type="Pfam" id="PF00797">
    <property type="entry name" value="Acetyltransf_2"/>
    <property type="match status" value="1"/>
</dbReference>
<reference evidence="2 3" key="1">
    <citation type="submission" date="2020-08" db="EMBL/GenBank/DDBJ databases">
        <title>Sequencing the genomes of 1000 actinobacteria strains.</title>
        <authorList>
            <person name="Klenk H.-P."/>
        </authorList>
    </citation>
    <scope>NUCLEOTIDE SEQUENCE [LARGE SCALE GENOMIC DNA]</scope>
    <source>
        <strain evidence="2 3">DSM 45784</strain>
    </source>
</reference>
<evidence type="ECO:0000256" key="1">
    <source>
        <dbReference type="ARBA" id="ARBA00006547"/>
    </source>
</evidence>
<protein>
    <submittedName>
        <fullName evidence="2">Arylamine N-acetyltransferase</fullName>
    </submittedName>
</protein>
<comment type="similarity">
    <text evidence="1">Belongs to the arylamine N-acetyltransferase family.</text>
</comment>
<proteinExistence type="inferred from homology"/>